<protein>
    <submittedName>
        <fullName evidence="1">DUF1778 domain-containing protein</fullName>
    </submittedName>
</protein>
<comment type="caution">
    <text evidence="1">The sequence shown here is derived from an EMBL/GenBank/DDBJ whole genome shotgun (WGS) entry which is preliminary data.</text>
</comment>
<name>A0A934UZP6_9PROT</name>
<dbReference type="Proteomes" id="UP000778970">
    <property type="component" value="Unassembled WGS sequence"/>
</dbReference>
<organism evidence="1 2">
    <name type="scientific">Rhodovibrio salinarum</name>
    <dbReference type="NCBI Taxonomy" id="1087"/>
    <lineage>
        <taxon>Bacteria</taxon>
        <taxon>Pseudomonadati</taxon>
        <taxon>Pseudomonadota</taxon>
        <taxon>Alphaproteobacteria</taxon>
        <taxon>Rhodospirillales</taxon>
        <taxon>Rhodovibrionaceae</taxon>
        <taxon>Rhodovibrio</taxon>
    </lineage>
</organism>
<reference evidence="1" key="1">
    <citation type="submission" date="2017-08" db="EMBL/GenBank/DDBJ databases">
        <authorList>
            <person name="Imhoff J.F."/>
            <person name="Rahn T."/>
            <person name="Kuenzel S."/>
            <person name="Neulinger S.C."/>
        </authorList>
    </citation>
    <scope>NUCLEOTIDE SEQUENCE</scope>
    <source>
        <strain evidence="1">DSM 9154</strain>
    </source>
</reference>
<evidence type="ECO:0000313" key="1">
    <source>
        <dbReference type="EMBL" id="MBK1696629.1"/>
    </source>
</evidence>
<proteinExistence type="predicted"/>
<accession>A0A934UZP6</accession>
<dbReference type="EMBL" id="NRRE01000017">
    <property type="protein sequence ID" value="MBK1696629.1"/>
    <property type="molecule type" value="Genomic_DNA"/>
</dbReference>
<sequence length="84" mass="9345">MRAGHRGSPRVRIRLQPSKRRIWEAAAAQEQLTLSAFIRKACDEAATAEAYLTHEEIEAYHAAAEQLRGAGIKLNALLRNLHAV</sequence>
<dbReference type="Gene3D" id="1.20.5.780">
    <property type="entry name" value="Single helix bin"/>
    <property type="match status" value="1"/>
</dbReference>
<gene>
    <name evidence="1" type="ORF">CKO21_05160</name>
</gene>
<keyword evidence="2" id="KW-1185">Reference proteome</keyword>
<dbReference type="AlphaFoldDB" id="A0A934UZP6"/>
<evidence type="ECO:0000313" key="2">
    <source>
        <dbReference type="Proteomes" id="UP000778970"/>
    </source>
</evidence>
<reference evidence="1" key="2">
    <citation type="journal article" date="2020" name="Microorganisms">
        <title>Osmotic Adaptation and Compatible Solute Biosynthesis of Phototrophic Bacteria as Revealed from Genome Analyses.</title>
        <authorList>
            <person name="Imhoff J.F."/>
            <person name="Rahn T."/>
            <person name="Kunzel S."/>
            <person name="Keller A."/>
            <person name="Neulinger S.C."/>
        </authorList>
    </citation>
    <scope>NUCLEOTIDE SEQUENCE</scope>
    <source>
        <strain evidence="1">DSM 9154</strain>
    </source>
</reference>